<dbReference type="PANTHER" id="PTHR30290:SF10">
    <property type="entry name" value="PERIPLASMIC OLIGOPEPTIDE-BINDING PROTEIN-RELATED"/>
    <property type="match status" value="1"/>
</dbReference>
<evidence type="ECO:0000256" key="5">
    <source>
        <dbReference type="SAM" id="SignalP"/>
    </source>
</evidence>
<gene>
    <name evidence="7" type="ORF">R7226_07990</name>
</gene>
<feature type="signal peptide" evidence="5">
    <location>
        <begin position="1"/>
        <end position="27"/>
    </location>
</feature>
<dbReference type="InterPro" id="IPR030678">
    <property type="entry name" value="Peptide/Ni-bd"/>
</dbReference>
<dbReference type="Pfam" id="PF00496">
    <property type="entry name" value="SBP_bac_5"/>
    <property type="match status" value="1"/>
</dbReference>
<organism evidence="7 8">
    <name type="scientific">Conexibacter stalactiti</name>
    <dbReference type="NCBI Taxonomy" id="1940611"/>
    <lineage>
        <taxon>Bacteria</taxon>
        <taxon>Bacillati</taxon>
        <taxon>Actinomycetota</taxon>
        <taxon>Thermoleophilia</taxon>
        <taxon>Solirubrobacterales</taxon>
        <taxon>Conexibacteraceae</taxon>
        <taxon>Conexibacter</taxon>
    </lineage>
</organism>
<comment type="similarity">
    <text evidence="2">Belongs to the bacterial solute-binding protein 5 family.</text>
</comment>
<protein>
    <submittedName>
        <fullName evidence="7">ABC transporter substrate-binding protein</fullName>
    </submittedName>
</protein>
<evidence type="ECO:0000256" key="2">
    <source>
        <dbReference type="ARBA" id="ARBA00005695"/>
    </source>
</evidence>
<reference evidence="8" key="1">
    <citation type="submission" date="2023-07" db="EMBL/GenBank/DDBJ databases">
        <title>Conexibacter stalactiti sp. nov., isolated from stalactites in a lava cave and emended description of the genus Conexibacter.</title>
        <authorList>
            <person name="Lee S.D."/>
        </authorList>
    </citation>
    <scope>NUCLEOTIDE SEQUENCE [LARGE SCALE GENOMIC DNA]</scope>
    <source>
        <strain evidence="8">KCTC 39840</strain>
    </source>
</reference>
<proteinExistence type="inferred from homology"/>
<dbReference type="RefSeq" id="WP_318596543.1">
    <property type="nucleotide sequence ID" value="NZ_JAWSTH010000014.1"/>
</dbReference>
<dbReference type="PROSITE" id="PS51257">
    <property type="entry name" value="PROKAR_LIPOPROTEIN"/>
    <property type="match status" value="1"/>
</dbReference>
<comment type="subcellular location">
    <subcellularLocation>
        <location evidence="1">Cell envelope</location>
    </subcellularLocation>
</comment>
<dbReference type="PIRSF" id="PIRSF002741">
    <property type="entry name" value="MppA"/>
    <property type="match status" value="1"/>
</dbReference>
<keyword evidence="4 5" id="KW-0732">Signal</keyword>
<evidence type="ECO:0000313" key="8">
    <source>
        <dbReference type="Proteomes" id="UP001284601"/>
    </source>
</evidence>
<dbReference type="PANTHER" id="PTHR30290">
    <property type="entry name" value="PERIPLASMIC BINDING COMPONENT OF ABC TRANSPORTER"/>
    <property type="match status" value="1"/>
</dbReference>
<dbReference type="Gene3D" id="3.10.105.10">
    <property type="entry name" value="Dipeptide-binding Protein, Domain 3"/>
    <property type="match status" value="1"/>
</dbReference>
<dbReference type="InterPro" id="IPR039424">
    <property type="entry name" value="SBP_5"/>
</dbReference>
<dbReference type="SUPFAM" id="SSF53850">
    <property type="entry name" value="Periplasmic binding protein-like II"/>
    <property type="match status" value="1"/>
</dbReference>
<comment type="caution">
    <text evidence="7">The sequence shown here is derived from an EMBL/GenBank/DDBJ whole genome shotgun (WGS) entry which is preliminary data.</text>
</comment>
<dbReference type="InterPro" id="IPR000914">
    <property type="entry name" value="SBP_5_dom"/>
</dbReference>
<evidence type="ECO:0000259" key="6">
    <source>
        <dbReference type="Pfam" id="PF00496"/>
    </source>
</evidence>
<dbReference type="Gene3D" id="3.40.190.10">
    <property type="entry name" value="Periplasmic binding protein-like II"/>
    <property type="match status" value="1"/>
</dbReference>
<sequence>MTRPDHRRLPGALLLGLAALISALVLAACGGSSENGETAAADKPAAGATTAEETAAIRRGGTLVISAVDPGTAIDPLTTASPAGTAIADAVAEKLTRITTEGTAEPILAESWEPAADGLSWTFRLRPGVAFQDGRPLTSADVVASYERLLARDSPAPGKSAFADLVRGVRADGPETVVFELTRPFSDFPVLTAGSNAHILPVDYRAGTWQRRPVGSGPFRLDLYSPGQSARFSANPNWWNRENLHLGALDLKLYKDQQARVLALQSGEIDSLIGEPVDASLTAALDRSQFQIESLPTAGFTAFALRVDRAPFDDVRVRQAIAWGLDREAIVRTVFGGEGQPGNDTIYGPTYAIKPQGLEQRRQDVAKAEELLGGKEVSFEITGSAQSETLATVIQQQLNEIRGFDVKIKSLPAAEYYADGDDSPWLTAPATLTFWGDRPSPSQYNNFLYARASDWNASQYSNPELERLSAQYDASTDEAERQRAVDAIAQIEWEEAPVIVPAFGTSQSFTAKKVHGLRPQPAAILYSGVWVD</sequence>
<evidence type="ECO:0000256" key="3">
    <source>
        <dbReference type="ARBA" id="ARBA00022448"/>
    </source>
</evidence>
<evidence type="ECO:0000313" key="7">
    <source>
        <dbReference type="EMBL" id="MDW5594272.1"/>
    </source>
</evidence>
<reference evidence="7 8" key="2">
    <citation type="submission" date="2023-10" db="EMBL/GenBank/DDBJ databases">
        <authorList>
            <person name="Han X.F."/>
        </authorList>
    </citation>
    <scope>NUCLEOTIDE SEQUENCE [LARGE SCALE GENOMIC DNA]</scope>
    <source>
        <strain evidence="7 8">KCTC 39840</strain>
    </source>
</reference>
<name>A0ABU4HLV5_9ACTN</name>
<keyword evidence="8" id="KW-1185">Reference proteome</keyword>
<keyword evidence="3" id="KW-0813">Transport</keyword>
<accession>A0ABU4HLV5</accession>
<feature type="chain" id="PRO_5045764617" evidence="5">
    <location>
        <begin position="28"/>
        <end position="532"/>
    </location>
</feature>
<dbReference type="Proteomes" id="UP001284601">
    <property type="component" value="Unassembled WGS sequence"/>
</dbReference>
<feature type="domain" description="Solute-binding protein family 5" evidence="6">
    <location>
        <begin position="105"/>
        <end position="445"/>
    </location>
</feature>
<evidence type="ECO:0000256" key="1">
    <source>
        <dbReference type="ARBA" id="ARBA00004196"/>
    </source>
</evidence>
<dbReference type="CDD" id="cd08503">
    <property type="entry name" value="PBP2_NikA_DppA_OppA_like_17"/>
    <property type="match status" value="1"/>
</dbReference>
<dbReference type="EMBL" id="JAWSTH010000014">
    <property type="protein sequence ID" value="MDW5594272.1"/>
    <property type="molecule type" value="Genomic_DNA"/>
</dbReference>
<evidence type="ECO:0000256" key="4">
    <source>
        <dbReference type="ARBA" id="ARBA00022729"/>
    </source>
</evidence>